<comment type="caution">
    <text evidence="10">The sequence shown here is derived from an EMBL/GenBank/DDBJ whole genome shotgun (WGS) entry which is preliminary data.</text>
</comment>
<gene>
    <name evidence="10" type="ORF">A6A03_01130</name>
</gene>
<comment type="pathway">
    <text evidence="7">Carbohydrate biosynthesis.</text>
</comment>
<feature type="binding site" evidence="9">
    <location>
        <position position="41"/>
    </location>
    <ligand>
        <name>Mn(2+)</name>
        <dbReference type="ChEBI" id="CHEBI:29035"/>
        <label>1</label>
    </ligand>
</feature>
<dbReference type="SUPFAM" id="SSF56655">
    <property type="entry name" value="Carbohydrate phosphatase"/>
    <property type="match status" value="1"/>
</dbReference>
<dbReference type="GO" id="GO:0030388">
    <property type="term" value="P:fructose 1,6-bisphosphate metabolic process"/>
    <property type="evidence" value="ECO:0007669"/>
    <property type="project" value="TreeGrafter"/>
</dbReference>
<keyword evidence="11" id="KW-1185">Reference proteome</keyword>
<keyword evidence="5 9" id="KW-0464">Manganese</keyword>
<feature type="binding site" evidence="9">
    <location>
        <position position="65"/>
    </location>
    <ligand>
        <name>Mn(2+)</name>
        <dbReference type="ChEBI" id="CHEBI:29035"/>
        <label>1</label>
    </ligand>
</feature>
<dbReference type="GO" id="GO:0005829">
    <property type="term" value="C:cytosol"/>
    <property type="evidence" value="ECO:0007669"/>
    <property type="project" value="TreeGrafter"/>
</dbReference>
<dbReference type="GO" id="GO:0006071">
    <property type="term" value="P:glycerol metabolic process"/>
    <property type="evidence" value="ECO:0007669"/>
    <property type="project" value="InterPro"/>
</dbReference>
<keyword evidence="3 9" id="KW-0479">Metal-binding</keyword>
<dbReference type="EMBL" id="LWQS01000038">
    <property type="protein sequence ID" value="OAN47375.1"/>
    <property type="molecule type" value="Genomic_DNA"/>
</dbReference>
<dbReference type="RefSeq" id="WP_066784541.1">
    <property type="nucleotide sequence ID" value="NZ_LWQS01000038.1"/>
</dbReference>
<evidence type="ECO:0000256" key="8">
    <source>
        <dbReference type="PIRNR" id="PIRNR004532"/>
    </source>
</evidence>
<evidence type="ECO:0000256" key="5">
    <source>
        <dbReference type="ARBA" id="ARBA00023211"/>
    </source>
</evidence>
<name>A0A178MGY6_9CHLR</name>
<accession>A0A178MGY6</accession>
<evidence type="ECO:0000313" key="10">
    <source>
        <dbReference type="EMBL" id="OAN47375.1"/>
    </source>
</evidence>
<evidence type="ECO:0000256" key="1">
    <source>
        <dbReference type="ARBA" id="ARBA00001273"/>
    </source>
</evidence>
<sequence>MDIPLSQRLGPNTGLDLVRATEAAAIAAARLMGRGEIEEADRAAATAMAAALANLELDGRLAMGEEVRAMASTPLPGGTQVGTGNGPPADLIVDPVDGRRQLAQGRAGAVSFAAVTNRGALWAPHPAAYMEKIIVGPEIAPYLVPECLDAPAGWTLALVARATRRTVRDLVVFVLDRPRHAHLIEEIRSAGARVMLADDGDIYGALLATMPGTNVDLLMGIGGAPEGVLAACAIKSLGGAMLARLAPQSEAEREAITRAGLDTKRILTCDDIVSSNQIFFVATGITDSILLRGVRLAGDRAETNSLILRCETRTRRLIFAEHLLTG</sequence>
<comment type="cofactor">
    <cofactor evidence="9">
        <name>Mn(2+)</name>
        <dbReference type="ChEBI" id="CHEBI:29035"/>
    </cofactor>
</comment>
<keyword evidence="4" id="KW-0378">Hydrolase</keyword>
<dbReference type="GO" id="GO:0042132">
    <property type="term" value="F:fructose 1,6-bisphosphate 1-phosphatase activity"/>
    <property type="evidence" value="ECO:0007669"/>
    <property type="project" value="UniProtKB-EC"/>
</dbReference>
<feature type="binding site" evidence="9">
    <location>
        <position position="97"/>
    </location>
    <ligand>
        <name>Mn(2+)</name>
        <dbReference type="ChEBI" id="CHEBI:29035"/>
        <label>2</label>
    </ligand>
</feature>
<reference evidence="10 11" key="1">
    <citation type="submission" date="2016-04" db="EMBL/GenBank/DDBJ databases">
        <title>Chloroflexus islandicus sp. nov., a thermophilic filamentous anoxygenic phototrophic bacterium from geyser Strokkur (Iceland).</title>
        <authorList>
            <person name="Gaisin V.A."/>
            <person name="Kalashnikov A.M."/>
            <person name="Sukhacheva M.V."/>
            <person name="Grouzdev D.S."/>
            <person name="Ivanov T.M."/>
            <person name="Kuznetsov B."/>
            <person name="Gorlenko V.M."/>
        </authorList>
    </citation>
    <scope>NUCLEOTIDE SEQUENCE [LARGE SCALE GENOMIC DNA]</scope>
    <source>
        <strain evidence="11">isl-2</strain>
    </source>
</reference>
<keyword evidence="6 8" id="KW-0119">Carbohydrate metabolism</keyword>
<organism evidence="10 11">
    <name type="scientific">Chloroflexus islandicus</name>
    <dbReference type="NCBI Taxonomy" id="1707952"/>
    <lineage>
        <taxon>Bacteria</taxon>
        <taxon>Bacillati</taxon>
        <taxon>Chloroflexota</taxon>
        <taxon>Chloroflexia</taxon>
        <taxon>Chloroflexales</taxon>
        <taxon>Chloroflexineae</taxon>
        <taxon>Chloroflexaceae</taxon>
        <taxon>Chloroflexus</taxon>
    </lineage>
</organism>
<dbReference type="PANTHER" id="PTHR30447:SF0">
    <property type="entry name" value="FRUCTOSE-1,6-BISPHOSPHATASE 1 CLASS 2-RELATED"/>
    <property type="match status" value="1"/>
</dbReference>
<proteinExistence type="inferred from homology"/>
<evidence type="ECO:0000256" key="7">
    <source>
        <dbReference type="ARBA" id="ARBA00024331"/>
    </source>
</evidence>
<dbReference type="InterPro" id="IPR004464">
    <property type="entry name" value="FBPase_class-2/SBPase"/>
</dbReference>
<dbReference type="AlphaFoldDB" id="A0A178MGY6"/>
<dbReference type="Gene3D" id="3.30.540.10">
    <property type="entry name" value="Fructose-1,6-Bisphosphatase, subunit A, domain 1"/>
    <property type="match status" value="1"/>
</dbReference>
<evidence type="ECO:0000256" key="9">
    <source>
        <dbReference type="PIRSR" id="PIRSR004532-1"/>
    </source>
</evidence>
<evidence type="ECO:0000256" key="4">
    <source>
        <dbReference type="ARBA" id="ARBA00022801"/>
    </source>
</evidence>
<comment type="similarity">
    <text evidence="2 8">Belongs to the FBPase class 2 family.</text>
</comment>
<dbReference type="GO" id="GO:0006094">
    <property type="term" value="P:gluconeogenesis"/>
    <property type="evidence" value="ECO:0007669"/>
    <property type="project" value="InterPro"/>
</dbReference>
<evidence type="ECO:0000256" key="3">
    <source>
        <dbReference type="ARBA" id="ARBA00022723"/>
    </source>
</evidence>
<feature type="binding site" evidence="9">
    <location>
        <position position="94"/>
    </location>
    <ligand>
        <name>Mn(2+)</name>
        <dbReference type="ChEBI" id="CHEBI:29035"/>
        <label>2</label>
    </ligand>
</feature>
<dbReference type="STRING" id="1707952.A6A03_01130"/>
<dbReference type="FunFam" id="3.40.190.90:FF:000001">
    <property type="entry name" value="Fructose-1,6-bisphosphatase"/>
    <property type="match status" value="1"/>
</dbReference>
<dbReference type="PANTHER" id="PTHR30447">
    <property type="entry name" value="FRUCTOSE-1,6-BISPHOSPHATASE CLASS 2"/>
    <property type="match status" value="1"/>
</dbReference>
<dbReference type="OrthoDB" id="9779353at2"/>
<dbReference type="Proteomes" id="UP000078287">
    <property type="component" value="Unassembled WGS sequence"/>
</dbReference>
<comment type="catalytic activity">
    <reaction evidence="1">
        <text>beta-D-fructose 1,6-bisphosphate + H2O = beta-D-fructose 6-phosphate + phosphate</text>
        <dbReference type="Rhea" id="RHEA:11064"/>
        <dbReference type="ChEBI" id="CHEBI:15377"/>
        <dbReference type="ChEBI" id="CHEBI:32966"/>
        <dbReference type="ChEBI" id="CHEBI:43474"/>
        <dbReference type="ChEBI" id="CHEBI:57634"/>
        <dbReference type="EC" id="3.1.3.11"/>
    </reaction>
</comment>
<evidence type="ECO:0000256" key="6">
    <source>
        <dbReference type="ARBA" id="ARBA00023277"/>
    </source>
</evidence>
<dbReference type="PIRSF" id="PIRSF004532">
    <property type="entry name" value="GlpX"/>
    <property type="match status" value="1"/>
</dbReference>
<evidence type="ECO:0000313" key="11">
    <source>
        <dbReference type="Proteomes" id="UP000078287"/>
    </source>
</evidence>
<dbReference type="Gene3D" id="3.40.190.90">
    <property type="match status" value="1"/>
</dbReference>
<evidence type="ECO:0000256" key="2">
    <source>
        <dbReference type="ARBA" id="ARBA00008989"/>
    </source>
</evidence>
<protein>
    <recommendedName>
        <fullName evidence="8">Fructose-1,6-bisphosphatase</fullName>
    </recommendedName>
</protein>
<feature type="binding site" evidence="9">
    <location>
        <position position="226"/>
    </location>
    <ligand>
        <name>Mn(2+)</name>
        <dbReference type="ChEBI" id="CHEBI:29035"/>
        <label>2</label>
    </ligand>
</feature>
<dbReference type="Pfam" id="PF03320">
    <property type="entry name" value="FBPase_glpX"/>
    <property type="match status" value="1"/>
</dbReference>
<dbReference type="GO" id="GO:0046872">
    <property type="term" value="F:metal ion binding"/>
    <property type="evidence" value="ECO:0007669"/>
    <property type="project" value="UniProtKB-KW"/>
</dbReference>